<accession>A0ACC0N0E4</accession>
<proteinExistence type="predicted"/>
<organism evidence="1 2">
    <name type="scientific">Rhododendron molle</name>
    <name type="common">Chinese azalea</name>
    <name type="synonym">Azalea mollis</name>
    <dbReference type="NCBI Taxonomy" id="49168"/>
    <lineage>
        <taxon>Eukaryota</taxon>
        <taxon>Viridiplantae</taxon>
        <taxon>Streptophyta</taxon>
        <taxon>Embryophyta</taxon>
        <taxon>Tracheophyta</taxon>
        <taxon>Spermatophyta</taxon>
        <taxon>Magnoliopsida</taxon>
        <taxon>eudicotyledons</taxon>
        <taxon>Gunneridae</taxon>
        <taxon>Pentapetalae</taxon>
        <taxon>asterids</taxon>
        <taxon>Ericales</taxon>
        <taxon>Ericaceae</taxon>
        <taxon>Ericoideae</taxon>
        <taxon>Rhodoreae</taxon>
        <taxon>Rhododendron</taxon>
    </lineage>
</organism>
<evidence type="ECO:0000313" key="1">
    <source>
        <dbReference type="EMBL" id="KAI8546584.1"/>
    </source>
</evidence>
<dbReference type="Proteomes" id="UP001062846">
    <property type="component" value="Chromosome 7"/>
</dbReference>
<gene>
    <name evidence="1" type="ORF">RHMOL_Rhmol07G0130200</name>
</gene>
<comment type="caution">
    <text evidence="1">The sequence shown here is derived from an EMBL/GenBank/DDBJ whole genome shotgun (WGS) entry which is preliminary data.</text>
</comment>
<sequence length="160" mass="18083">MFEKVTADDVNIGLGYVCVRNRIGDESYEEARVEVAGLFQTHPLLSKIDESMVGVPVLAQKLVQIQATIISRCLPDIVWRINEKLNASISELNKMPQNLSSVAEAMMAFMRIIGSSKESLKKILLRGEFDEYPDEKHRHCTARLVEMLNQYSDELPKSAQ</sequence>
<reference evidence="1" key="1">
    <citation type="submission" date="2022-02" db="EMBL/GenBank/DDBJ databases">
        <title>Plant Genome Project.</title>
        <authorList>
            <person name="Zhang R.-G."/>
        </authorList>
    </citation>
    <scope>NUCLEOTIDE SEQUENCE</scope>
    <source>
        <strain evidence="1">AT1</strain>
    </source>
</reference>
<evidence type="ECO:0000313" key="2">
    <source>
        <dbReference type="Proteomes" id="UP001062846"/>
    </source>
</evidence>
<protein>
    <submittedName>
        <fullName evidence="1">Uncharacterized protein</fullName>
    </submittedName>
</protein>
<dbReference type="EMBL" id="CM046394">
    <property type="protein sequence ID" value="KAI8546584.1"/>
    <property type="molecule type" value="Genomic_DNA"/>
</dbReference>
<keyword evidence="2" id="KW-1185">Reference proteome</keyword>
<name>A0ACC0N0E4_RHOML</name>